<keyword evidence="5" id="KW-1133">Transmembrane helix</keyword>
<dbReference type="InterPro" id="IPR000300">
    <property type="entry name" value="IPPc"/>
</dbReference>
<sequence>MIGVAAVWLFLCIPQCYSHNATKAVTGVSNESLKLTEKESQGQIKQETVSINGNLKSVLKEVPPEAKTQAHSSNMERRSSSESESNIVADNYHHSEFQTTQSTHSFEESPVSGLKIPEIFAPIKDKHKKHEEIKPIHKLKSFESNSPTRVTLIEHTSTIHVQEAKVQFGIPKDVLDEAIKTEKTDKIEDATDNKNLPDTPEVSNNIEKLASDEEIQLEKGPEPPSPTDSQPVEPPTENGDNMPSFNEWTQKRLAEQEQKESNVPTSASSQGKTTPPKMRQKNYASADCGAKILGSNVEAQSAYAVLNGYHDEYMLNPCTAKIWLVIELCEPIQAKKIEVANFELFSSSPREFTVSSSDRFPTREWVMLGNFEAKEEKNIQSFSLEQKMFHKFIKIELFSHYGSEHYCPLSLVRLYGTSELEVLDNDDDHSPPGSHDLDGDGLPDDYETPGELQSPNLFGSAKDAVMSIVKKAAEALSRDKNAQEVPQNNITLSNATENIDSNVFLSASPNITDQCITVVQSAQHESNVNDSRDVEKMLSCSYYFLTNLLALETVNEILSTCSLCNGSSDPEISNVSHVQRKCIYLQVLIGPVRFSALCNLFKINRSSTPLILTETELKLYPNVTEITPGFETLGIDDTMSATSTFENIDESTSTLHCENAESSIPSPEIASETPPLPESGTVVSSPDLPNGIVNSSQSLKELIQPTKTLKPDDIGGDLVGASEDIIESGKSSILSQEVPDHVEVSEKEQDHKVAIEDSSSSSQITDGDTSVVTGSENLPDIVDKTVTASSSESSILDLITSDLTSSEFISTSDGIESSIPPVAQTTSLPPGTKKDIPSTSVTGSSGVNKTIPSNAVTSNTQKESVFVRLSNRIKALELNMSFSSQYLEELSQRYRKQMEEMQKAFNKTISALNETAKKAQEQDVKQQEIINTLQSQIDNLSITVDILLADRESLGAKILEPHVFIIFVELMLAAFMYALLRRHSVRYLRSLNISGDEDIPINNLVQVPRLNGSEDSLVKRRNSFSGCSSSYNKPQRRPSEEALNISGTYADLMIVEPVIPIMVDQLKMGESKRKKQRHKKNSRGSIDEALDENCMNFHSNLSRKQSVFITFVVPMISPAILEYKNESSDDKHKPEVESEAEDSGFNGSTSTDSSSAKMSEPLHLTASTSYEIIESEEKLIDENKSFRFPQMTSSFCSSTAHQKKLLTFRRALSQPILPVKRHKETKRCQSANLCRSRTTDENENRSCSNSLPALIEDKKIEHKNKTINKDLILTQIGEPLRRSLSKSSVLSSKLSSKSLILPPLTVKKSSLRQSSSLPCLRIHDARKRNYLVGNLESKGALLGAVELERHFPSGKMSLFVATWNVHRKCILDSLDDLLLPHELEHIPDMYVVGIEEAAFPNKQDWELKLQETIGLSHVLFHSASLGALHLSVFLRRELIWFCSVAEESSFKLNVSVNTKGAVAIQFLLFGTSFLFLCSHLTAHVERLNDRIQDYKKIVSNINLPDDNLLRSRKRKKELFDKYDCVFWMGDLNFRLNQKRDVVLSQIHSIQDQLNPNFDDILWNDQLKQTMSRGEIFKGFNEGRINFMPTYKYNAGTNEFDTSEKLRTPSYTVRSS</sequence>
<accession>T1J7S8</accession>
<organism evidence="15 16">
    <name type="scientific">Strigamia maritima</name>
    <name type="common">European centipede</name>
    <name type="synonym">Geophilus maritimus</name>
    <dbReference type="NCBI Taxonomy" id="126957"/>
    <lineage>
        <taxon>Eukaryota</taxon>
        <taxon>Metazoa</taxon>
        <taxon>Ecdysozoa</taxon>
        <taxon>Arthropoda</taxon>
        <taxon>Myriapoda</taxon>
        <taxon>Chilopoda</taxon>
        <taxon>Pleurostigmophora</taxon>
        <taxon>Geophilomorpha</taxon>
        <taxon>Linotaeniidae</taxon>
        <taxon>Strigamia</taxon>
    </lineage>
</organism>
<feature type="region of interest" description="Disordered" evidence="12">
    <location>
        <begin position="743"/>
        <end position="776"/>
    </location>
</feature>
<dbReference type="Gene3D" id="2.60.120.260">
    <property type="entry name" value="Galactose-binding domain-like"/>
    <property type="match status" value="1"/>
</dbReference>
<feature type="compositionally biased region" description="Acidic residues" evidence="12">
    <location>
        <begin position="439"/>
        <end position="448"/>
    </location>
</feature>
<dbReference type="EMBL" id="JH431939">
    <property type="status" value="NOT_ANNOTATED_CDS"/>
    <property type="molecule type" value="Genomic_DNA"/>
</dbReference>
<dbReference type="SUPFAM" id="SSF56219">
    <property type="entry name" value="DNase I-like"/>
    <property type="match status" value="1"/>
</dbReference>
<evidence type="ECO:0000256" key="12">
    <source>
        <dbReference type="SAM" id="MobiDB-lite"/>
    </source>
</evidence>
<proteinExistence type="inferred from homology"/>
<evidence type="ECO:0000256" key="9">
    <source>
        <dbReference type="ARBA" id="ARBA00061226"/>
    </source>
</evidence>
<feature type="domain" description="SUN" evidence="14">
    <location>
        <begin position="253"/>
        <end position="419"/>
    </location>
</feature>
<dbReference type="GO" id="GO:0046856">
    <property type="term" value="P:phosphatidylinositol dephosphorylation"/>
    <property type="evidence" value="ECO:0007669"/>
    <property type="project" value="InterPro"/>
</dbReference>
<feature type="compositionally biased region" description="Polar residues" evidence="12">
    <location>
        <begin position="837"/>
        <end position="855"/>
    </location>
</feature>
<feature type="compositionally biased region" description="Low complexity" evidence="12">
    <location>
        <begin position="1143"/>
        <end position="1155"/>
    </location>
</feature>
<reference evidence="15" key="2">
    <citation type="submission" date="2015-02" db="UniProtKB">
        <authorList>
            <consortium name="EnsemblMetazoa"/>
        </authorList>
    </citation>
    <scope>IDENTIFICATION</scope>
</reference>
<dbReference type="STRING" id="126957.T1J7S8"/>
<dbReference type="GO" id="GO:0005789">
    <property type="term" value="C:endoplasmic reticulum membrane"/>
    <property type="evidence" value="ECO:0007669"/>
    <property type="project" value="UniProtKB-SubCell"/>
</dbReference>
<feature type="compositionally biased region" description="Basic and acidic residues" evidence="12">
    <location>
        <begin position="249"/>
        <end position="260"/>
    </location>
</feature>
<dbReference type="FunFam" id="2.60.120.260:FF:000099">
    <property type="entry name" value="Uncharacterized protein, isoform C"/>
    <property type="match status" value="1"/>
</dbReference>
<dbReference type="InterPro" id="IPR012919">
    <property type="entry name" value="SUN_dom"/>
</dbReference>
<feature type="chain" id="PRO_5004579348" description="SUN domain-containing protein" evidence="13">
    <location>
        <begin position="19"/>
        <end position="1615"/>
    </location>
</feature>
<dbReference type="Proteomes" id="UP000014500">
    <property type="component" value="Unassembled WGS sequence"/>
</dbReference>
<evidence type="ECO:0000256" key="8">
    <source>
        <dbReference type="ARBA" id="ARBA00046288"/>
    </source>
</evidence>
<keyword evidence="3 13" id="KW-0732">Signal</keyword>
<dbReference type="eggNOG" id="KOG1396">
    <property type="taxonomic scope" value="Eukaryota"/>
</dbReference>
<dbReference type="PANTHER" id="PTHR47039:SF1">
    <property type="entry name" value="INOSITOL POLYPHOSPHATE 5-PHOSPHATASE E"/>
    <property type="match status" value="1"/>
</dbReference>
<comment type="subunit">
    <text evidence="10">Interacts with EMP65.</text>
</comment>
<keyword evidence="2" id="KW-0812">Transmembrane</keyword>
<evidence type="ECO:0000256" key="5">
    <source>
        <dbReference type="ARBA" id="ARBA00022989"/>
    </source>
</evidence>
<evidence type="ECO:0000256" key="13">
    <source>
        <dbReference type="SAM" id="SignalP"/>
    </source>
</evidence>
<feature type="region of interest" description="Disordered" evidence="12">
    <location>
        <begin position="61"/>
        <end position="84"/>
    </location>
</feature>
<feature type="region of interest" description="Disordered" evidence="12">
    <location>
        <begin position="659"/>
        <end position="682"/>
    </location>
</feature>
<dbReference type="PROSITE" id="PS51469">
    <property type="entry name" value="SUN"/>
    <property type="match status" value="1"/>
</dbReference>
<dbReference type="GO" id="GO:0016791">
    <property type="term" value="F:phosphatase activity"/>
    <property type="evidence" value="ECO:0007669"/>
    <property type="project" value="InterPro"/>
</dbReference>
<evidence type="ECO:0000256" key="6">
    <source>
        <dbReference type="ARBA" id="ARBA00023136"/>
    </source>
</evidence>
<dbReference type="PhylomeDB" id="T1J7S8"/>
<reference evidence="16" key="1">
    <citation type="submission" date="2011-05" db="EMBL/GenBank/DDBJ databases">
        <authorList>
            <person name="Richards S.R."/>
            <person name="Qu J."/>
            <person name="Jiang H."/>
            <person name="Jhangiani S.N."/>
            <person name="Agravi P."/>
            <person name="Goodspeed R."/>
            <person name="Gross S."/>
            <person name="Mandapat C."/>
            <person name="Jackson L."/>
            <person name="Mathew T."/>
            <person name="Pu L."/>
            <person name="Thornton R."/>
            <person name="Saada N."/>
            <person name="Wilczek-Boney K.B."/>
            <person name="Lee S."/>
            <person name="Kovar C."/>
            <person name="Wu Y."/>
            <person name="Scherer S.E."/>
            <person name="Worley K.C."/>
            <person name="Muzny D.M."/>
            <person name="Gibbs R."/>
        </authorList>
    </citation>
    <scope>NUCLEOTIDE SEQUENCE</scope>
    <source>
        <strain evidence="16">Brora</strain>
    </source>
</reference>
<feature type="compositionally biased region" description="Polar residues" evidence="12">
    <location>
        <begin position="757"/>
        <end position="776"/>
    </location>
</feature>
<dbReference type="Pfam" id="PF07738">
    <property type="entry name" value="Sad1_UNC"/>
    <property type="match status" value="1"/>
</dbReference>
<comment type="similarity">
    <text evidence="9">Belongs to the SLP1 family.</text>
</comment>
<dbReference type="Pfam" id="PF22669">
    <property type="entry name" value="Exo_endo_phos2"/>
    <property type="match status" value="1"/>
</dbReference>
<keyword evidence="6" id="KW-0472">Membrane</keyword>
<feature type="region of interest" description="Disordered" evidence="12">
    <location>
        <begin position="423"/>
        <end position="455"/>
    </location>
</feature>
<comment type="subcellular location">
    <subcellularLocation>
        <location evidence="8">Endomembrane system</location>
        <topology evidence="8">Single-pass type I membrane protein</topology>
    </subcellularLocation>
    <subcellularLocation>
        <location evidence="1">Endoplasmic reticulum membrane</location>
        <topology evidence="1">Single-pass membrane protein</topology>
    </subcellularLocation>
</comment>
<feature type="compositionally biased region" description="Low complexity" evidence="12">
    <location>
        <begin position="660"/>
        <end position="673"/>
    </location>
</feature>
<protein>
    <recommendedName>
        <fullName evidence="14">SUN domain-containing protein</fullName>
    </recommendedName>
</protein>
<feature type="region of interest" description="Disordered" evidence="12">
    <location>
        <begin position="1125"/>
        <end position="1161"/>
    </location>
</feature>
<keyword evidence="16" id="KW-1185">Reference proteome</keyword>
<evidence type="ECO:0000256" key="11">
    <source>
        <dbReference type="SAM" id="Coils"/>
    </source>
</evidence>
<feature type="signal peptide" evidence="13">
    <location>
        <begin position="1"/>
        <end position="18"/>
    </location>
</feature>
<feature type="coiled-coil region" evidence="11">
    <location>
        <begin position="884"/>
        <end position="922"/>
    </location>
</feature>
<evidence type="ECO:0000256" key="2">
    <source>
        <dbReference type="ARBA" id="ARBA00022692"/>
    </source>
</evidence>
<keyword evidence="4" id="KW-0256">Endoplasmic reticulum</keyword>
<evidence type="ECO:0000256" key="4">
    <source>
        <dbReference type="ARBA" id="ARBA00022824"/>
    </source>
</evidence>
<evidence type="ECO:0000313" key="15">
    <source>
        <dbReference type="EnsemblMetazoa" id="SMAR009733-PA"/>
    </source>
</evidence>
<dbReference type="InterPro" id="IPR036691">
    <property type="entry name" value="Endo/exonu/phosph_ase_sf"/>
</dbReference>
<feature type="compositionally biased region" description="Polar residues" evidence="12">
    <location>
        <begin position="238"/>
        <end position="248"/>
    </location>
</feature>
<evidence type="ECO:0000256" key="7">
    <source>
        <dbReference type="ARBA" id="ARBA00023180"/>
    </source>
</evidence>
<dbReference type="EnsemblMetazoa" id="SMAR009733-RA">
    <property type="protein sequence ID" value="SMAR009733-PA"/>
    <property type="gene ID" value="SMAR009733"/>
</dbReference>
<evidence type="ECO:0000259" key="14">
    <source>
        <dbReference type="PROSITE" id="PS51469"/>
    </source>
</evidence>
<keyword evidence="7" id="KW-0325">Glycoprotein</keyword>
<dbReference type="SMART" id="SM00128">
    <property type="entry name" value="IPPc"/>
    <property type="match status" value="1"/>
</dbReference>
<dbReference type="Gene3D" id="3.60.10.10">
    <property type="entry name" value="Endonuclease/exonuclease/phosphatase"/>
    <property type="match status" value="1"/>
</dbReference>
<name>T1J7S8_STRMM</name>
<feature type="region of interest" description="Disordered" evidence="12">
    <location>
        <begin position="216"/>
        <end position="282"/>
    </location>
</feature>
<dbReference type="PANTHER" id="PTHR47039">
    <property type="entry name" value="INOSITOL POLYPHOSPHATE 5-PHOSPHATASE E"/>
    <property type="match status" value="1"/>
</dbReference>
<evidence type="ECO:0000256" key="10">
    <source>
        <dbReference type="ARBA" id="ARBA00064635"/>
    </source>
</evidence>
<dbReference type="HOGENOM" id="CLU_243748_0_0_1"/>
<feature type="compositionally biased region" description="Basic and acidic residues" evidence="12">
    <location>
        <begin position="743"/>
        <end position="755"/>
    </location>
</feature>
<feature type="compositionally biased region" description="Basic and acidic residues" evidence="12">
    <location>
        <begin position="1125"/>
        <end position="1136"/>
    </location>
</feature>
<dbReference type="eggNOG" id="KOG0565">
    <property type="taxonomic scope" value="Eukaryota"/>
</dbReference>
<evidence type="ECO:0000256" key="1">
    <source>
        <dbReference type="ARBA" id="ARBA00004389"/>
    </source>
</evidence>
<dbReference type="InterPro" id="IPR053321">
    <property type="entry name" value="IPP-5-Phosphatase_Type_IV"/>
</dbReference>
<evidence type="ECO:0000256" key="3">
    <source>
        <dbReference type="ARBA" id="ARBA00022729"/>
    </source>
</evidence>
<feature type="compositionally biased region" description="Polar residues" evidence="12">
    <location>
        <begin position="261"/>
        <end position="273"/>
    </location>
</feature>
<evidence type="ECO:0000313" key="16">
    <source>
        <dbReference type="Proteomes" id="UP000014500"/>
    </source>
</evidence>
<feature type="region of interest" description="Disordered" evidence="12">
    <location>
        <begin position="815"/>
        <end position="855"/>
    </location>
</feature>
<keyword evidence="11" id="KW-0175">Coiled coil</keyword>